<proteinExistence type="predicted"/>
<keyword evidence="4" id="KW-0500">Molybdenum</keyword>
<feature type="transmembrane region" description="Helical" evidence="8">
    <location>
        <begin position="175"/>
        <end position="197"/>
    </location>
</feature>
<dbReference type="EMBL" id="CAFBQH010000143">
    <property type="protein sequence ID" value="CAB5057050.1"/>
    <property type="molecule type" value="Genomic_DNA"/>
</dbReference>
<dbReference type="Pfam" id="PF00528">
    <property type="entry name" value="BPD_transp_1"/>
    <property type="match status" value="1"/>
</dbReference>
<dbReference type="PANTHER" id="PTHR30183:SF3">
    <property type="entry name" value="MOLYBDENUM TRANSPORT SYSTEM PERMEASE PROTEIN MODB"/>
    <property type="match status" value="1"/>
</dbReference>
<evidence type="ECO:0000256" key="8">
    <source>
        <dbReference type="SAM" id="Phobius"/>
    </source>
</evidence>
<evidence type="ECO:0000256" key="1">
    <source>
        <dbReference type="ARBA" id="ARBA00004651"/>
    </source>
</evidence>
<dbReference type="Gene3D" id="1.10.3720.10">
    <property type="entry name" value="MetI-like"/>
    <property type="match status" value="1"/>
</dbReference>
<gene>
    <name evidence="10" type="ORF">UFOPK4293_01595</name>
</gene>
<feature type="domain" description="ABC transmembrane type-1" evidence="9">
    <location>
        <begin position="50"/>
        <end position="253"/>
    </location>
</feature>
<evidence type="ECO:0000313" key="10">
    <source>
        <dbReference type="EMBL" id="CAB5057050.1"/>
    </source>
</evidence>
<dbReference type="InterPro" id="IPR000515">
    <property type="entry name" value="MetI-like"/>
</dbReference>
<dbReference type="SUPFAM" id="SSF161098">
    <property type="entry name" value="MetI-like"/>
    <property type="match status" value="1"/>
</dbReference>
<comment type="subcellular location">
    <subcellularLocation>
        <location evidence="1">Cell membrane</location>
        <topology evidence="1">Multi-pass membrane protein</topology>
    </subcellularLocation>
</comment>
<keyword evidence="7 8" id="KW-0472">Membrane</keyword>
<dbReference type="CDD" id="cd06261">
    <property type="entry name" value="TM_PBP2"/>
    <property type="match status" value="1"/>
</dbReference>
<organism evidence="10">
    <name type="scientific">freshwater metagenome</name>
    <dbReference type="NCBI Taxonomy" id="449393"/>
    <lineage>
        <taxon>unclassified sequences</taxon>
        <taxon>metagenomes</taxon>
        <taxon>ecological metagenomes</taxon>
    </lineage>
</organism>
<keyword evidence="6 8" id="KW-1133">Transmembrane helix</keyword>
<evidence type="ECO:0000256" key="2">
    <source>
        <dbReference type="ARBA" id="ARBA00022448"/>
    </source>
</evidence>
<feature type="transmembrane region" description="Helical" evidence="8">
    <location>
        <begin position="88"/>
        <end position="109"/>
    </location>
</feature>
<keyword evidence="3" id="KW-1003">Cell membrane</keyword>
<evidence type="ECO:0000256" key="4">
    <source>
        <dbReference type="ARBA" id="ARBA00022505"/>
    </source>
</evidence>
<name>A0A6J7TV73_9ZZZZ</name>
<dbReference type="AlphaFoldDB" id="A0A6J7TV73"/>
<evidence type="ECO:0000259" key="9">
    <source>
        <dbReference type="PROSITE" id="PS50928"/>
    </source>
</evidence>
<feature type="transmembrane region" description="Helical" evidence="8">
    <location>
        <begin position="129"/>
        <end position="154"/>
    </location>
</feature>
<feature type="transmembrane region" description="Helical" evidence="8">
    <location>
        <begin position="12"/>
        <end position="34"/>
    </location>
</feature>
<dbReference type="GO" id="GO:0005886">
    <property type="term" value="C:plasma membrane"/>
    <property type="evidence" value="ECO:0007669"/>
    <property type="project" value="UniProtKB-SubCell"/>
</dbReference>
<reference evidence="10" key="1">
    <citation type="submission" date="2020-05" db="EMBL/GenBank/DDBJ databases">
        <authorList>
            <person name="Chiriac C."/>
            <person name="Salcher M."/>
            <person name="Ghai R."/>
            <person name="Kavagutti S V."/>
        </authorList>
    </citation>
    <scope>NUCLEOTIDE SEQUENCE</scope>
</reference>
<keyword evidence="5 8" id="KW-0812">Transmembrane</keyword>
<dbReference type="NCBIfam" id="TIGR01581">
    <property type="entry name" value="Mo_ABC_porter"/>
    <property type="match status" value="1"/>
</dbReference>
<feature type="transmembrane region" description="Helical" evidence="8">
    <location>
        <begin position="232"/>
        <end position="253"/>
    </location>
</feature>
<accession>A0A6J7TV73</accession>
<dbReference type="GO" id="GO:0015098">
    <property type="term" value="F:molybdate ion transmembrane transporter activity"/>
    <property type="evidence" value="ECO:0007669"/>
    <property type="project" value="InterPro"/>
</dbReference>
<protein>
    <submittedName>
        <fullName evidence="10">Unannotated protein</fullName>
    </submittedName>
</protein>
<dbReference type="InterPro" id="IPR006469">
    <property type="entry name" value="NifC_ABC_porter"/>
</dbReference>
<dbReference type="InterPro" id="IPR035906">
    <property type="entry name" value="MetI-like_sf"/>
</dbReference>
<feature type="transmembrane region" description="Helical" evidence="8">
    <location>
        <begin position="54"/>
        <end position="76"/>
    </location>
</feature>
<keyword evidence="2" id="KW-0813">Transport</keyword>
<dbReference type="NCBIfam" id="TIGR02141">
    <property type="entry name" value="modB_ABC"/>
    <property type="match status" value="1"/>
</dbReference>
<dbReference type="InterPro" id="IPR011867">
    <property type="entry name" value="ModB_ABC"/>
</dbReference>
<dbReference type="PROSITE" id="PS50928">
    <property type="entry name" value="ABC_TM1"/>
    <property type="match status" value="1"/>
</dbReference>
<dbReference type="PANTHER" id="PTHR30183">
    <property type="entry name" value="MOLYBDENUM TRANSPORT SYSTEM PERMEASE PROTEIN MODB"/>
    <property type="match status" value="1"/>
</dbReference>
<sequence length="261" mass="28041">MMKQRTSPSLKVLAGIAAAFIALPLLSILVRAPWSDLGEMLSQKSTRDALSISLQTSVIAALISCLFGVPLAWLLARSRARGLSALRVVCITPMVLPPVVGGIALLTAFGRQGLVGRFLYDWWDISLPFTRTAVVMAQVFVAMPFLVLAVEASFRQSDKGLEEAARTMGASPSRVFFTIALPAARPAIIAGLALAWARSLGEFGASITFAGSFPGRTQTLPMAVYELVSVDYRLSLVLSLVLIFISVGVLAAMRDRWMVGR</sequence>
<evidence type="ECO:0000256" key="7">
    <source>
        <dbReference type="ARBA" id="ARBA00023136"/>
    </source>
</evidence>
<evidence type="ECO:0000256" key="5">
    <source>
        <dbReference type="ARBA" id="ARBA00022692"/>
    </source>
</evidence>
<evidence type="ECO:0000256" key="3">
    <source>
        <dbReference type="ARBA" id="ARBA00022475"/>
    </source>
</evidence>
<evidence type="ECO:0000256" key="6">
    <source>
        <dbReference type="ARBA" id="ARBA00022989"/>
    </source>
</evidence>